<dbReference type="GO" id="GO:0003690">
    <property type="term" value="F:double-stranded DNA binding"/>
    <property type="evidence" value="ECO:0007669"/>
    <property type="project" value="TreeGrafter"/>
</dbReference>
<dbReference type="STRING" id="35608.A0A2U1L5X9"/>
<organism evidence="1 2">
    <name type="scientific">Artemisia annua</name>
    <name type="common">Sweet wormwood</name>
    <dbReference type="NCBI Taxonomy" id="35608"/>
    <lineage>
        <taxon>Eukaryota</taxon>
        <taxon>Viridiplantae</taxon>
        <taxon>Streptophyta</taxon>
        <taxon>Embryophyta</taxon>
        <taxon>Tracheophyta</taxon>
        <taxon>Spermatophyta</taxon>
        <taxon>Magnoliopsida</taxon>
        <taxon>eudicotyledons</taxon>
        <taxon>Gunneridae</taxon>
        <taxon>Pentapetalae</taxon>
        <taxon>asterids</taxon>
        <taxon>campanulids</taxon>
        <taxon>Asterales</taxon>
        <taxon>Asteraceae</taxon>
        <taxon>Asteroideae</taxon>
        <taxon>Anthemideae</taxon>
        <taxon>Artemisiinae</taxon>
        <taxon>Artemisia</taxon>
    </lineage>
</organism>
<evidence type="ECO:0000313" key="1">
    <source>
        <dbReference type="EMBL" id="PWA44415.1"/>
    </source>
</evidence>
<dbReference type="Proteomes" id="UP000245207">
    <property type="component" value="Unassembled WGS sequence"/>
</dbReference>
<dbReference type="PANTHER" id="PTHR23335">
    <property type="entry name" value="CALMODULIN-BINDING TRANSCRIPTION ACTIVATOR CAMTA"/>
    <property type="match status" value="1"/>
</dbReference>
<proteinExistence type="predicted"/>
<name>A0A2U1L5X9_ARTAN</name>
<protein>
    <submittedName>
        <fullName evidence="1">Ankyrin repeat-containing protein</fullName>
    </submittedName>
</protein>
<sequence>MKEGLKKLDSFDRWMTIELGDVKETQTQSTSGTYWEAVESKNGVDDSIISPQVHLDSYVLGPSLSQDQLFSIIDFSPNWAYADSEIKLQPSV</sequence>
<dbReference type="GO" id="GO:0003712">
    <property type="term" value="F:transcription coregulator activity"/>
    <property type="evidence" value="ECO:0007669"/>
    <property type="project" value="TreeGrafter"/>
</dbReference>
<dbReference type="GO" id="GO:0005634">
    <property type="term" value="C:nucleus"/>
    <property type="evidence" value="ECO:0007669"/>
    <property type="project" value="TreeGrafter"/>
</dbReference>
<dbReference type="EMBL" id="PKPP01011286">
    <property type="protein sequence ID" value="PWA44415.1"/>
    <property type="molecule type" value="Genomic_DNA"/>
</dbReference>
<evidence type="ECO:0000313" key="2">
    <source>
        <dbReference type="Proteomes" id="UP000245207"/>
    </source>
</evidence>
<reference evidence="1 2" key="1">
    <citation type="journal article" date="2018" name="Mol. Plant">
        <title>The genome of Artemisia annua provides insight into the evolution of Asteraceae family and artemisinin biosynthesis.</title>
        <authorList>
            <person name="Shen Q."/>
            <person name="Zhang L."/>
            <person name="Liao Z."/>
            <person name="Wang S."/>
            <person name="Yan T."/>
            <person name="Shi P."/>
            <person name="Liu M."/>
            <person name="Fu X."/>
            <person name="Pan Q."/>
            <person name="Wang Y."/>
            <person name="Lv Z."/>
            <person name="Lu X."/>
            <person name="Zhang F."/>
            <person name="Jiang W."/>
            <person name="Ma Y."/>
            <person name="Chen M."/>
            <person name="Hao X."/>
            <person name="Li L."/>
            <person name="Tang Y."/>
            <person name="Lv G."/>
            <person name="Zhou Y."/>
            <person name="Sun X."/>
            <person name="Brodelius P.E."/>
            <person name="Rose J.K.C."/>
            <person name="Tang K."/>
        </authorList>
    </citation>
    <scope>NUCLEOTIDE SEQUENCE [LARGE SCALE GENOMIC DNA]</scope>
    <source>
        <strain evidence="2">cv. Huhao1</strain>
        <tissue evidence="1">Leaf</tissue>
    </source>
</reference>
<accession>A0A2U1L5X9</accession>
<comment type="caution">
    <text evidence="1">The sequence shown here is derived from an EMBL/GenBank/DDBJ whole genome shotgun (WGS) entry which is preliminary data.</text>
</comment>
<gene>
    <name evidence="1" type="ORF">CTI12_AA526500</name>
</gene>
<dbReference type="GO" id="GO:0006357">
    <property type="term" value="P:regulation of transcription by RNA polymerase II"/>
    <property type="evidence" value="ECO:0007669"/>
    <property type="project" value="TreeGrafter"/>
</dbReference>
<dbReference type="AlphaFoldDB" id="A0A2U1L5X9"/>
<dbReference type="PANTHER" id="PTHR23335:SF30">
    <property type="entry name" value="CALMODULIN-BINDING TRANSCRIPTION ACTIVATOR 3"/>
    <property type="match status" value="1"/>
</dbReference>
<keyword evidence="2" id="KW-1185">Reference proteome</keyword>
<dbReference type="OrthoDB" id="1736141at2759"/>